<dbReference type="PANTHER" id="PTHR43798">
    <property type="entry name" value="MONOACYLGLYCEROL LIPASE"/>
    <property type="match status" value="1"/>
</dbReference>
<evidence type="ECO:0000313" key="3">
    <source>
        <dbReference type="Proteomes" id="UP000177171"/>
    </source>
</evidence>
<dbReference type="InterPro" id="IPR050266">
    <property type="entry name" value="AB_hydrolase_sf"/>
</dbReference>
<dbReference type="SUPFAM" id="SSF53474">
    <property type="entry name" value="alpha/beta-Hydrolases"/>
    <property type="match status" value="1"/>
</dbReference>
<comment type="caution">
    <text evidence="2">The sequence shown here is derived from an EMBL/GenBank/DDBJ whole genome shotgun (WGS) entry which is preliminary data.</text>
</comment>
<name>A0A1G2LRN0_9BACT</name>
<sequence>MFLRKEPEEIIGDKIAVPAEEKNMAKSEVIKLKTEDGVEIVGDFFEVSKPNEIGVLMLHMMPAVRKSFAVFAEKIQQAGWQGLAIDLRGHGESQGGLSGYQLFKDEDHQKSILDVEAGAEFLKSKGAKEIYLVGASIGANLSLQYLAEHADAAAAVLLSPGLNYRGIKTDELVKKVYHTKAIYLTAAKDDDYSYETVQKLYDVLPEEIFRELKLFDEGGHGTKLFETHSELMDIVIKWLKSL</sequence>
<dbReference type="Proteomes" id="UP000177171">
    <property type="component" value="Unassembled WGS sequence"/>
</dbReference>
<dbReference type="InterPro" id="IPR000073">
    <property type="entry name" value="AB_hydrolase_1"/>
</dbReference>
<dbReference type="AlphaFoldDB" id="A0A1G2LRN0"/>
<dbReference type="GO" id="GO:0016020">
    <property type="term" value="C:membrane"/>
    <property type="evidence" value="ECO:0007669"/>
    <property type="project" value="TreeGrafter"/>
</dbReference>
<dbReference type="Gene3D" id="3.40.50.1820">
    <property type="entry name" value="alpha/beta hydrolase"/>
    <property type="match status" value="1"/>
</dbReference>
<dbReference type="InterPro" id="IPR029058">
    <property type="entry name" value="AB_hydrolase_fold"/>
</dbReference>
<feature type="domain" description="AB hydrolase-1" evidence="1">
    <location>
        <begin position="55"/>
        <end position="160"/>
    </location>
</feature>
<dbReference type="EMBL" id="MHQY01000013">
    <property type="protein sequence ID" value="OHA14193.1"/>
    <property type="molecule type" value="Genomic_DNA"/>
</dbReference>
<proteinExistence type="predicted"/>
<dbReference type="Pfam" id="PF00561">
    <property type="entry name" value="Abhydrolase_1"/>
    <property type="match status" value="1"/>
</dbReference>
<organism evidence="2 3">
    <name type="scientific">Candidatus Sungbacteria bacterium RIFCSPLOWO2_12_FULL_41_11</name>
    <dbReference type="NCBI Taxonomy" id="1802286"/>
    <lineage>
        <taxon>Bacteria</taxon>
        <taxon>Candidatus Sungiibacteriota</taxon>
    </lineage>
</organism>
<gene>
    <name evidence="2" type="ORF">A3G49_03050</name>
</gene>
<evidence type="ECO:0000313" key="2">
    <source>
        <dbReference type="EMBL" id="OHA14193.1"/>
    </source>
</evidence>
<reference evidence="2 3" key="1">
    <citation type="journal article" date="2016" name="Nat. Commun.">
        <title>Thousands of microbial genomes shed light on interconnected biogeochemical processes in an aquifer system.</title>
        <authorList>
            <person name="Anantharaman K."/>
            <person name="Brown C.T."/>
            <person name="Hug L.A."/>
            <person name="Sharon I."/>
            <person name="Castelle C.J."/>
            <person name="Probst A.J."/>
            <person name="Thomas B.C."/>
            <person name="Singh A."/>
            <person name="Wilkins M.J."/>
            <person name="Karaoz U."/>
            <person name="Brodie E.L."/>
            <person name="Williams K.H."/>
            <person name="Hubbard S.S."/>
            <person name="Banfield J.F."/>
        </authorList>
    </citation>
    <scope>NUCLEOTIDE SEQUENCE [LARGE SCALE GENOMIC DNA]</scope>
</reference>
<evidence type="ECO:0000259" key="1">
    <source>
        <dbReference type="Pfam" id="PF00561"/>
    </source>
</evidence>
<protein>
    <recommendedName>
        <fullName evidence="1">AB hydrolase-1 domain-containing protein</fullName>
    </recommendedName>
</protein>
<dbReference type="PANTHER" id="PTHR43798:SF33">
    <property type="entry name" value="HYDROLASE, PUTATIVE (AFU_ORTHOLOGUE AFUA_2G14860)-RELATED"/>
    <property type="match status" value="1"/>
</dbReference>
<accession>A0A1G2LRN0</accession>